<evidence type="ECO:0000313" key="2">
    <source>
        <dbReference type="Proteomes" id="UP000276133"/>
    </source>
</evidence>
<gene>
    <name evidence="1" type="ORF">BpHYR1_040357</name>
</gene>
<dbReference type="AlphaFoldDB" id="A0A3M7P4C0"/>
<evidence type="ECO:0000313" key="1">
    <source>
        <dbReference type="EMBL" id="RMZ93534.1"/>
    </source>
</evidence>
<name>A0A3M7P4C0_BRAPC</name>
<dbReference type="Proteomes" id="UP000276133">
    <property type="component" value="Unassembled WGS sequence"/>
</dbReference>
<proteinExistence type="predicted"/>
<accession>A0A3M7P4C0</accession>
<reference evidence="1 2" key="1">
    <citation type="journal article" date="2018" name="Sci. Rep.">
        <title>Genomic signatures of local adaptation to the degree of environmental predictability in rotifers.</title>
        <authorList>
            <person name="Franch-Gras L."/>
            <person name="Hahn C."/>
            <person name="Garcia-Roger E.M."/>
            <person name="Carmona M.J."/>
            <person name="Serra M."/>
            <person name="Gomez A."/>
        </authorList>
    </citation>
    <scope>NUCLEOTIDE SEQUENCE [LARGE SCALE GENOMIC DNA]</scope>
    <source>
        <strain evidence="1">HYR1</strain>
    </source>
</reference>
<organism evidence="1 2">
    <name type="scientific">Brachionus plicatilis</name>
    <name type="common">Marine rotifer</name>
    <name type="synonym">Brachionus muelleri</name>
    <dbReference type="NCBI Taxonomy" id="10195"/>
    <lineage>
        <taxon>Eukaryota</taxon>
        <taxon>Metazoa</taxon>
        <taxon>Spiralia</taxon>
        <taxon>Gnathifera</taxon>
        <taxon>Rotifera</taxon>
        <taxon>Eurotatoria</taxon>
        <taxon>Monogononta</taxon>
        <taxon>Pseudotrocha</taxon>
        <taxon>Ploima</taxon>
        <taxon>Brachionidae</taxon>
        <taxon>Brachionus</taxon>
    </lineage>
</organism>
<sequence length="113" mass="13093">MCLHFDIRLQSPQILISDRTGLKNTSYDLDLLGLSQEEEVIVFSVKNFIDNLNVHILDESFSERDLVVQMKYNLKWDDQCKIAAMRGNTALATIHKTFKSMDVKMLSSLYKTY</sequence>
<feature type="non-terminal residue" evidence="1">
    <location>
        <position position="113"/>
    </location>
</feature>
<keyword evidence="2" id="KW-1185">Reference proteome</keyword>
<dbReference type="EMBL" id="REGN01013738">
    <property type="protein sequence ID" value="RMZ93534.1"/>
    <property type="molecule type" value="Genomic_DNA"/>
</dbReference>
<protein>
    <submittedName>
        <fullName evidence="1">Uncharacterized protein</fullName>
    </submittedName>
</protein>
<comment type="caution">
    <text evidence="1">The sequence shown here is derived from an EMBL/GenBank/DDBJ whole genome shotgun (WGS) entry which is preliminary data.</text>
</comment>